<dbReference type="RefSeq" id="WP_146320365.1">
    <property type="nucleotide sequence ID" value="NZ_CP042305.1"/>
</dbReference>
<dbReference type="InterPro" id="IPR036291">
    <property type="entry name" value="NAD(P)-bd_dom_sf"/>
</dbReference>
<dbReference type="PANTHER" id="PTHR43725:SF47">
    <property type="entry name" value="UDP-GLUCOSE 4-EPIMERASE"/>
    <property type="match status" value="1"/>
</dbReference>
<dbReference type="GO" id="GO:0006012">
    <property type="term" value="P:galactose metabolic process"/>
    <property type="evidence" value="ECO:0007669"/>
    <property type="project" value="UniProtKB-UniPathway"/>
</dbReference>
<dbReference type="PANTHER" id="PTHR43725">
    <property type="entry name" value="UDP-GLUCOSE 4-EPIMERASE"/>
    <property type="match status" value="1"/>
</dbReference>
<evidence type="ECO:0000256" key="7">
    <source>
        <dbReference type="ARBA" id="ARBA00023027"/>
    </source>
</evidence>
<sequence>MRVLLTGGAGYIGTHTAVALAEAGHEPLIADSLVGARSEALSRVETLVGRTVPALIGDVRDEDALNAFIRAHAPVDAVIHLAGLKSVSDSLVEPVDYYGVNIAAAVSVLRAMRANDITTIVFSSSATVYGEPDQLPVSEDANTPLSLSSPYGKTKRIIEELLRDVCAADSRMTAIALRYFNPVGAHPSGLIGEDPQSEPGNLMPIVSRVAAGALPCVHVFGADYDTPDGTALRDYIHVVDLASGHVAALGDRDPGFRAYNLGTGRATSVLELVTAFEQVVGRPIAREAAPRRSGDVAISVADSGRAESALGWRATRTINDACADQWNWQTGAAADLPR</sequence>
<dbReference type="CDD" id="cd05247">
    <property type="entry name" value="UDP_G4E_1_SDR_e"/>
    <property type="match status" value="1"/>
</dbReference>
<dbReference type="AlphaFoldDB" id="A0A5B8M556"/>
<evidence type="ECO:0000256" key="6">
    <source>
        <dbReference type="ARBA" id="ARBA00018569"/>
    </source>
</evidence>
<evidence type="ECO:0000259" key="11">
    <source>
        <dbReference type="Pfam" id="PF01370"/>
    </source>
</evidence>
<evidence type="ECO:0000256" key="2">
    <source>
        <dbReference type="ARBA" id="ARBA00001911"/>
    </source>
</evidence>
<evidence type="ECO:0000313" key="13">
    <source>
        <dbReference type="Proteomes" id="UP000320216"/>
    </source>
</evidence>
<comment type="catalytic activity">
    <reaction evidence="1 10">
        <text>UDP-alpha-D-glucose = UDP-alpha-D-galactose</text>
        <dbReference type="Rhea" id="RHEA:22168"/>
        <dbReference type="ChEBI" id="CHEBI:58885"/>
        <dbReference type="ChEBI" id="CHEBI:66914"/>
        <dbReference type="EC" id="5.1.3.2"/>
    </reaction>
</comment>
<proteinExistence type="inferred from homology"/>
<gene>
    <name evidence="12" type="primary">galE</name>
    <name evidence="12" type="ORF">FPZ11_09550</name>
</gene>
<dbReference type="Proteomes" id="UP000320216">
    <property type="component" value="Chromosome"/>
</dbReference>
<dbReference type="EMBL" id="CP042305">
    <property type="protein sequence ID" value="QDZ14975.1"/>
    <property type="molecule type" value="Genomic_DNA"/>
</dbReference>
<dbReference type="Pfam" id="PF01370">
    <property type="entry name" value="Epimerase"/>
    <property type="match status" value="1"/>
</dbReference>
<keyword evidence="8" id="KW-0299">Galactose metabolism</keyword>
<dbReference type="NCBIfam" id="TIGR01179">
    <property type="entry name" value="galE"/>
    <property type="match status" value="1"/>
</dbReference>
<dbReference type="KEGG" id="huw:FPZ11_09550"/>
<evidence type="ECO:0000256" key="3">
    <source>
        <dbReference type="ARBA" id="ARBA00004947"/>
    </source>
</evidence>
<dbReference type="PRINTS" id="PR01713">
    <property type="entry name" value="NUCEPIMERASE"/>
</dbReference>
<evidence type="ECO:0000313" key="12">
    <source>
        <dbReference type="EMBL" id="QDZ14975.1"/>
    </source>
</evidence>
<comment type="similarity">
    <text evidence="4 10">Belongs to the NAD(P)-dependent epimerase/dehydratase family.</text>
</comment>
<accession>A0A5B8M556</accession>
<feature type="domain" description="NAD-dependent epimerase/dehydratase" evidence="11">
    <location>
        <begin position="3"/>
        <end position="262"/>
    </location>
</feature>
<dbReference type="EC" id="5.1.3.2" evidence="5 10"/>
<keyword evidence="10" id="KW-0119">Carbohydrate metabolism</keyword>
<comment type="pathway">
    <text evidence="3 10">Carbohydrate metabolism; galactose metabolism.</text>
</comment>
<reference evidence="12 13" key="1">
    <citation type="submission" date="2019-07" db="EMBL/GenBank/DDBJ databases">
        <title>Full genome sequence of Humibacter sp. WJ7-1.</title>
        <authorList>
            <person name="Im W.-T."/>
        </authorList>
    </citation>
    <scope>NUCLEOTIDE SEQUENCE [LARGE SCALE GENOMIC DNA]</scope>
    <source>
        <strain evidence="12 13">WJ7-1</strain>
    </source>
</reference>
<organism evidence="12 13">
    <name type="scientific">Humibacter ginsenosidimutans</name>
    <dbReference type="NCBI Taxonomy" id="2599293"/>
    <lineage>
        <taxon>Bacteria</taxon>
        <taxon>Bacillati</taxon>
        <taxon>Actinomycetota</taxon>
        <taxon>Actinomycetes</taxon>
        <taxon>Micrococcales</taxon>
        <taxon>Microbacteriaceae</taxon>
        <taxon>Humibacter</taxon>
    </lineage>
</organism>
<comment type="cofactor">
    <cofactor evidence="2 10">
        <name>NAD(+)</name>
        <dbReference type="ChEBI" id="CHEBI:57540"/>
    </cofactor>
</comment>
<evidence type="ECO:0000256" key="9">
    <source>
        <dbReference type="ARBA" id="ARBA00023235"/>
    </source>
</evidence>
<dbReference type="InterPro" id="IPR005886">
    <property type="entry name" value="UDP_G4E"/>
</dbReference>
<protein>
    <recommendedName>
        <fullName evidence="6 10">UDP-glucose 4-epimerase</fullName>
        <ecNumber evidence="5 10">5.1.3.2</ecNumber>
    </recommendedName>
</protein>
<evidence type="ECO:0000256" key="8">
    <source>
        <dbReference type="ARBA" id="ARBA00023144"/>
    </source>
</evidence>
<dbReference type="UniPathway" id="UPA00214"/>
<dbReference type="Gene3D" id="3.40.50.720">
    <property type="entry name" value="NAD(P)-binding Rossmann-like Domain"/>
    <property type="match status" value="1"/>
</dbReference>
<keyword evidence="7 10" id="KW-0520">NAD</keyword>
<evidence type="ECO:0000256" key="4">
    <source>
        <dbReference type="ARBA" id="ARBA00007637"/>
    </source>
</evidence>
<dbReference type="SUPFAM" id="SSF51735">
    <property type="entry name" value="NAD(P)-binding Rossmann-fold domains"/>
    <property type="match status" value="1"/>
</dbReference>
<keyword evidence="13" id="KW-1185">Reference proteome</keyword>
<dbReference type="OrthoDB" id="9801785at2"/>
<evidence type="ECO:0000256" key="10">
    <source>
        <dbReference type="RuleBase" id="RU366046"/>
    </source>
</evidence>
<comment type="subunit">
    <text evidence="10">Homodimer.</text>
</comment>
<dbReference type="Gene3D" id="3.90.25.10">
    <property type="entry name" value="UDP-galactose 4-epimerase, domain 1"/>
    <property type="match status" value="1"/>
</dbReference>
<evidence type="ECO:0000256" key="1">
    <source>
        <dbReference type="ARBA" id="ARBA00000083"/>
    </source>
</evidence>
<dbReference type="GO" id="GO:0003978">
    <property type="term" value="F:UDP-glucose 4-epimerase activity"/>
    <property type="evidence" value="ECO:0007669"/>
    <property type="project" value="UniProtKB-UniRule"/>
</dbReference>
<dbReference type="InterPro" id="IPR001509">
    <property type="entry name" value="Epimerase_deHydtase"/>
</dbReference>
<dbReference type="GO" id="GO:0005829">
    <property type="term" value="C:cytosol"/>
    <property type="evidence" value="ECO:0007669"/>
    <property type="project" value="TreeGrafter"/>
</dbReference>
<keyword evidence="9 10" id="KW-0413">Isomerase</keyword>
<evidence type="ECO:0000256" key="5">
    <source>
        <dbReference type="ARBA" id="ARBA00013189"/>
    </source>
</evidence>
<name>A0A5B8M556_9MICO</name>